<dbReference type="EMBL" id="JAOTIF010000001">
    <property type="protein sequence ID" value="MCU7547524.1"/>
    <property type="molecule type" value="Genomic_DNA"/>
</dbReference>
<dbReference type="Proteomes" id="UP001155483">
    <property type="component" value="Unassembled WGS sequence"/>
</dbReference>
<dbReference type="RefSeq" id="WP_279294971.1">
    <property type="nucleotide sequence ID" value="NZ_JAOTIF010000001.1"/>
</dbReference>
<reference evidence="2" key="2">
    <citation type="submission" date="2023-04" db="EMBL/GenBank/DDBJ databases">
        <title>Paracnuella aquatica gen. nov., sp. nov., a member of the family Chitinophagaceae isolated from a hot spring.</title>
        <authorList>
            <person name="Wang C."/>
        </authorList>
    </citation>
    <scope>NUCLEOTIDE SEQUENCE</scope>
    <source>
        <strain evidence="2">LB-8</strain>
    </source>
</reference>
<dbReference type="PROSITE" id="PS51257">
    <property type="entry name" value="PROKAR_LIPOPROTEIN"/>
    <property type="match status" value="1"/>
</dbReference>
<comment type="caution">
    <text evidence="2">The sequence shown here is derived from an EMBL/GenBank/DDBJ whole genome shotgun (WGS) entry which is preliminary data.</text>
</comment>
<dbReference type="InterPro" id="IPR050789">
    <property type="entry name" value="Diverse_Enzym_Activities"/>
</dbReference>
<feature type="domain" description="Beta-lactamase-related" evidence="1">
    <location>
        <begin position="73"/>
        <end position="373"/>
    </location>
</feature>
<evidence type="ECO:0000313" key="3">
    <source>
        <dbReference type="Proteomes" id="UP001155483"/>
    </source>
</evidence>
<organism evidence="2 3">
    <name type="scientific">Paraflavisolibacter caeni</name>
    <dbReference type="NCBI Taxonomy" id="2982496"/>
    <lineage>
        <taxon>Bacteria</taxon>
        <taxon>Pseudomonadati</taxon>
        <taxon>Bacteroidota</taxon>
        <taxon>Chitinophagia</taxon>
        <taxon>Chitinophagales</taxon>
        <taxon>Chitinophagaceae</taxon>
        <taxon>Paraflavisolibacter</taxon>
    </lineage>
</organism>
<dbReference type="SUPFAM" id="SSF56601">
    <property type="entry name" value="beta-lactamase/transpeptidase-like"/>
    <property type="match status" value="1"/>
</dbReference>
<evidence type="ECO:0000313" key="2">
    <source>
        <dbReference type="EMBL" id="MCU7547524.1"/>
    </source>
</evidence>
<accession>A0A9X3BER8</accession>
<protein>
    <submittedName>
        <fullName evidence="2">Beta-lactamase family protein</fullName>
    </submittedName>
</protein>
<reference evidence="2" key="1">
    <citation type="submission" date="2022-09" db="EMBL/GenBank/DDBJ databases">
        <authorList>
            <person name="Yuan C."/>
            <person name="Ke Z."/>
        </authorList>
    </citation>
    <scope>NUCLEOTIDE SEQUENCE</scope>
    <source>
        <strain evidence="2">LB-8</strain>
    </source>
</reference>
<dbReference type="InterPro" id="IPR012338">
    <property type="entry name" value="Beta-lactam/transpept-like"/>
</dbReference>
<evidence type="ECO:0000259" key="1">
    <source>
        <dbReference type="Pfam" id="PF00144"/>
    </source>
</evidence>
<dbReference type="PANTHER" id="PTHR43283:SF7">
    <property type="entry name" value="BETA-LACTAMASE-RELATED DOMAIN-CONTAINING PROTEIN"/>
    <property type="match status" value="1"/>
</dbReference>
<name>A0A9X3BER8_9BACT</name>
<dbReference type="Pfam" id="PF00144">
    <property type="entry name" value="Beta-lactamase"/>
    <property type="match status" value="1"/>
</dbReference>
<dbReference type="AlphaFoldDB" id="A0A9X3BER8"/>
<keyword evidence="3" id="KW-1185">Reference proteome</keyword>
<gene>
    <name evidence="2" type="ORF">OCK74_00280</name>
</gene>
<sequence length="395" mass="45421">MRWILSFVFLCSFSSCYVFRAYKVRKFELDDHERLPSVVIHKPKSSTPFTDAASLPAYTDLKIFLDTSLKNSRTAAFLVIRNDSIIYEHYFNGFKRESLLPSFSVAKSFVGTLIGIALDEGKIRSTNEPITNYLPELLKRDEAFANITIQHLMDMRSGIQFREGYYNLKDDAIKLGFRHNILKHTLRLNIEQEPGKQFQYRSVNTQLLALILQRATGEKISNYLEDKLWQPLGAEFNATWNVDSKKRKQEIAFAGLNATARDFAKLGQLYIQSGSWQGKKIANEDMVATVANKDSMELYKGYKNQWWGRYNSRFFDDSLEAASYKQQTAYSSSVRKVNGRYRVGYRSGAFSAQGVFNQVIYVNPINNVVIVRLGQFWRHPALSADQFIYALGTRL</sequence>
<dbReference type="Gene3D" id="3.40.710.10">
    <property type="entry name" value="DD-peptidase/beta-lactamase superfamily"/>
    <property type="match status" value="1"/>
</dbReference>
<proteinExistence type="predicted"/>
<dbReference type="PANTHER" id="PTHR43283">
    <property type="entry name" value="BETA-LACTAMASE-RELATED"/>
    <property type="match status" value="1"/>
</dbReference>
<dbReference type="InterPro" id="IPR001466">
    <property type="entry name" value="Beta-lactam-related"/>
</dbReference>